<dbReference type="RefSeq" id="WP_237484621.1">
    <property type="nucleotide sequence ID" value="NZ_CAKLCM010000002.1"/>
</dbReference>
<proteinExistence type="predicted"/>
<name>A0ABM8ZI93_9VIBR</name>
<dbReference type="EMBL" id="CAKLCM010000002">
    <property type="protein sequence ID" value="CAH0526212.1"/>
    <property type="molecule type" value="Genomic_DNA"/>
</dbReference>
<evidence type="ECO:0000313" key="3">
    <source>
        <dbReference type="Proteomes" id="UP000838160"/>
    </source>
</evidence>
<evidence type="ECO:0000313" key="2">
    <source>
        <dbReference type="EMBL" id="CAH0526212.1"/>
    </source>
</evidence>
<gene>
    <name evidence="2" type="ORF">VHP8226_01686</name>
</gene>
<accession>A0ABM8ZI93</accession>
<comment type="caution">
    <text evidence="2">The sequence shown here is derived from an EMBL/GenBank/DDBJ whole genome shotgun (WGS) entry which is preliminary data.</text>
</comment>
<feature type="region of interest" description="Disordered" evidence="1">
    <location>
        <begin position="106"/>
        <end position="135"/>
    </location>
</feature>
<reference evidence="2" key="1">
    <citation type="submission" date="2021-12" db="EMBL/GenBank/DDBJ databases">
        <authorList>
            <person name="Rodrigo-Torres L."/>
            <person name="Arahal R. D."/>
            <person name="Lucena T."/>
        </authorList>
    </citation>
    <scope>NUCLEOTIDE SEQUENCE</scope>
    <source>
        <strain evidence="2">CECT 8226</strain>
    </source>
</reference>
<sequence length="135" mass="15217">MSVYDDLKRFEKNTGCDTINFISMPTHVRHNKTRRYAILNQLDEKIASDSMEIIDRLDGTLDKNNYIQHNEQPSLPFKLQQGSGDQTILSSLSMVPIAHNLVAETPSDKDADAPETHEQTTYSNVHTTVRAVSCP</sequence>
<evidence type="ECO:0000256" key="1">
    <source>
        <dbReference type="SAM" id="MobiDB-lite"/>
    </source>
</evidence>
<protein>
    <submittedName>
        <fullName evidence="2">Uncharacterized protein</fullName>
    </submittedName>
</protein>
<feature type="compositionally biased region" description="Basic and acidic residues" evidence="1">
    <location>
        <begin position="106"/>
        <end position="118"/>
    </location>
</feature>
<keyword evidence="3" id="KW-1185">Reference proteome</keyword>
<dbReference type="Proteomes" id="UP000838160">
    <property type="component" value="Unassembled WGS sequence"/>
</dbReference>
<organism evidence="2 3">
    <name type="scientific">Vibrio hippocampi</name>
    <dbReference type="NCBI Taxonomy" id="654686"/>
    <lineage>
        <taxon>Bacteria</taxon>
        <taxon>Pseudomonadati</taxon>
        <taxon>Pseudomonadota</taxon>
        <taxon>Gammaproteobacteria</taxon>
        <taxon>Vibrionales</taxon>
        <taxon>Vibrionaceae</taxon>
        <taxon>Vibrio</taxon>
    </lineage>
</organism>